<accession>A0A915IRR9</accession>
<dbReference type="WBParaSite" id="nRc.2.0.1.t16898-RA">
    <property type="protein sequence ID" value="nRc.2.0.1.t16898-RA"/>
    <property type="gene ID" value="nRc.2.0.1.g16898"/>
</dbReference>
<proteinExistence type="predicted"/>
<dbReference type="Proteomes" id="UP000887565">
    <property type="component" value="Unplaced"/>
</dbReference>
<protein>
    <submittedName>
        <fullName evidence="2">Uncharacterized protein</fullName>
    </submittedName>
</protein>
<evidence type="ECO:0000313" key="2">
    <source>
        <dbReference type="WBParaSite" id="nRc.2.0.1.t16898-RA"/>
    </source>
</evidence>
<keyword evidence="1" id="KW-1185">Reference proteome</keyword>
<evidence type="ECO:0000313" key="1">
    <source>
        <dbReference type="Proteomes" id="UP000887565"/>
    </source>
</evidence>
<name>A0A915IRR9_ROMCU</name>
<organism evidence="1 2">
    <name type="scientific">Romanomermis culicivorax</name>
    <name type="common">Nematode worm</name>
    <dbReference type="NCBI Taxonomy" id="13658"/>
    <lineage>
        <taxon>Eukaryota</taxon>
        <taxon>Metazoa</taxon>
        <taxon>Ecdysozoa</taxon>
        <taxon>Nematoda</taxon>
        <taxon>Enoplea</taxon>
        <taxon>Dorylaimia</taxon>
        <taxon>Mermithida</taxon>
        <taxon>Mermithoidea</taxon>
        <taxon>Mermithidae</taxon>
        <taxon>Romanomermis</taxon>
    </lineage>
</organism>
<sequence length="73" mass="8559">MVDERENKYQGTLLTPKSSECFGMLLRCRKSARGNIINVFKNVGTFLENEQKEFWFGSHVEKIFEEKNDDPDI</sequence>
<reference evidence="2" key="1">
    <citation type="submission" date="2022-11" db="UniProtKB">
        <authorList>
            <consortium name="WormBaseParasite"/>
        </authorList>
    </citation>
    <scope>IDENTIFICATION</scope>
</reference>
<dbReference type="AlphaFoldDB" id="A0A915IRR9"/>